<evidence type="ECO:0000313" key="5">
    <source>
        <dbReference type="EMBL" id="KAK2588177.1"/>
    </source>
</evidence>
<dbReference type="PANTHER" id="PTHR48027">
    <property type="entry name" value="HETEROGENEOUS NUCLEAR RIBONUCLEOPROTEIN 87F-RELATED"/>
    <property type="match status" value="1"/>
</dbReference>
<organism evidence="5 6">
    <name type="scientific">Odynerus spinipes</name>
    <dbReference type="NCBI Taxonomy" id="1348599"/>
    <lineage>
        <taxon>Eukaryota</taxon>
        <taxon>Metazoa</taxon>
        <taxon>Ecdysozoa</taxon>
        <taxon>Arthropoda</taxon>
        <taxon>Hexapoda</taxon>
        <taxon>Insecta</taxon>
        <taxon>Pterygota</taxon>
        <taxon>Neoptera</taxon>
        <taxon>Endopterygota</taxon>
        <taxon>Hymenoptera</taxon>
        <taxon>Apocrita</taxon>
        <taxon>Aculeata</taxon>
        <taxon>Vespoidea</taxon>
        <taxon>Vespidae</taxon>
        <taxon>Eumeninae</taxon>
        <taxon>Odynerus</taxon>
    </lineage>
</organism>
<feature type="domain" description="RRM" evidence="4">
    <location>
        <begin position="447"/>
        <end position="524"/>
    </location>
</feature>
<feature type="compositionally biased region" description="Basic and acidic residues" evidence="3">
    <location>
        <begin position="42"/>
        <end position="53"/>
    </location>
</feature>
<feature type="compositionally biased region" description="Low complexity" evidence="3">
    <location>
        <begin position="55"/>
        <end position="64"/>
    </location>
</feature>
<dbReference type="Pfam" id="PF00076">
    <property type="entry name" value="RRM_1"/>
    <property type="match status" value="2"/>
</dbReference>
<dbReference type="InterPro" id="IPR035979">
    <property type="entry name" value="RBD_domain_sf"/>
</dbReference>
<dbReference type="InterPro" id="IPR012677">
    <property type="entry name" value="Nucleotide-bd_a/b_plait_sf"/>
</dbReference>
<evidence type="ECO:0000256" key="3">
    <source>
        <dbReference type="SAM" id="MobiDB-lite"/>
    </source>
</evidence>
<keyword evidence="1 2" id="KW-0694">RNA-binding</keyword>
<evidence type="ECO:0000256" key="2">
    <source>
        <dbReference type="PROSITE-ProRule" id="PRU00176"/>
    </source>
</evidence>
<feature type="region of interest" description="Disordered" evidence="3">
    <location>
        <begin position="208"/>
        <end position="340"/>
    </location>
</feature>
<name>A0AAD9RY93_9HYME</name>
<dbReference type="CDD" id="cd12394">
    <property type="entry name" value="RRM1_RBM34"/>
    <property type="match status" value="1"/>
</dbReference>
<dbReference type="SMART" id="SM00360">
    <property type="entry name" value="RRM"/>
    <property type="match status" value="2"/>
</dbReference>
<sequence>MTKVKQATKVASFSPTTHLKAVKNNPIQKKKSNKFVATPTGKKQEKEVIKDSPDSPDSNCSSPRSNDKKSSPKQTLNVSKTLNSPNAQSGKGKKRPIREMIENADESDESFEDINEGVVLPEDSFVSHDDDDDEDDDDEEEEEEESDIDLPNILGQSLADDTDEDDSDFDEEEDDEDADDHDSDENEDSQLKGVKMFKGLLKQKFDSIAKNKKKNDDDDDDEDEDDDDDEEDDDDDNDDSIDGSNHETDTSFSPSQTKNKKYNVSIEDDEEEDDEDNIEDEDEEEEEDDEEDESTPGLKDLLGNSIVDDENDEDFEGEDEDDEDIDISDEESEADVDESEVNRRTVFIGNVPKDTKKEEIKKVFKEFGPIQSIRIRGVAPETMGMSKKVAAIKRKLHPNVDYFCMLVVFKNEESASKSLSINGKKFKGNYLRVDTVENKNKTPDNKKAVFLGNLPFKINYNNIWEHFEQCGEIDFVRLIKDKETHVGKGIGYVNFKNEDSVPLALELNGSTLLNREIRVKRCVEKGSDSKSKKKLRNRNNRSLSTESGVKKLPKKIKLNDEVKTTSTVDGEKKLNAKGKLQDSNSSSEKKKTTFQGQKAVVGKKAKKSKLDKKKKKLAAILTAKPKRVQKV</sequence>
<evidence type="ECO:0000313" key="6">
    <source>
        <dbReference type="Proteomes" id="UP001258017"/>
    </source>
</evidence>
<dbReference type="CDD" id="cd12395">
    <property type="entry name" value="RRM2_RBM34"/>
    <property type="match status" value="1"/>
</dbReference>
<feature type="domain" description="RRM" evidence="4">
    <location>
        <begin position="344"/>
        <end position="438"/>
    </location>
</feature>
<feature type="region of interest" description="Disordered" evidence="3">
    <location>
        <begin position="524"/>
        <end position="631"/>
    </location>
</feature>
<dbReference type="GO" id="GO:0003723">
    <property type="term" value="F:RNA binding"/>
    <property type="evidence" value="ECO:0007669"/>
    <property type="project" value="UniProtKB-UniRule"/>
</dbReference>
<dbReference type="Proteomes" id="UP001258017">
    <property type="component" value="Unassembled WGS sequence"/>
</dbReference>
<feature type="compositionally biased region" description="Polar residues" evidence="3">
    <location>
        <begin position="72"/>
        <end position="89"/>
    </location>
</feature>
<feature type="compositionally biased region" description="Acidic residues" evidence="3">
    <location>
        <begin position="266"/>
        <end position="294"/>
    </location>
</feature>
<protein>
    <recommendedName>
        <fullName evidence="4">RRM domain-containing protein</fullName>
    </recommendedName>
</protein>
<accession>A0AAD9RY93</accession>
<feature type="compositionally biased region" description="Acidic residues" evidence="3">
    <location>
        <begin position="307"/>
        <end position="339"/>
    </location>
</feature>
<proteinExistence type="predicted"/>
<feature type="compositionally biased region" description="Acidic residues" evidence="3">
    <location>
        <begin position="102"/>
        <end position="115"/>
    </location>
</feature>
<evidence type="ECO:0000256" key="1">
    <source>
        <dbReference type="ARBA" id="ARBA00022884"/>
    </source>
</evidence>
<keyword evidence="6" id="KW-1185">Reference proteome</keyword>
<gene>
    <name evidence="5" type="ORF">KPH14_004220</name>
</gene>
<feature type="compositionally biased region" description="Acidic residues" evidence="3">
    <location>
        <begin position="217"/>
        <end position="241"/>
    </location>
</feature>
<dbReference type="AlphaFoldDB" id="A0AAD9RY93"/>
<evidence type="ECO:0000259" key="4">
    <source>
        <dbReference type="PROSITE" id="PS50102"/>
    </source>
</evidence>
<feature type="compositionally biased region" description="Acidic residues" evidence="3">
    <location>
        <begin position="129"/>
        <end position="148"/>
    </location>
</feature>
<dbReference type="Gene3D" id="3.30.70.330">
    <property type="match status" value="2"/>
</dbReference>
<dbReference type="SUPFAM" id="SSF54928">
    <property type="entry name" value="RNA-binding domain, RBD"/>
    <property type="match status" value="2"/>
</dbReference>
<comment type="caution">
    <text evidence="5">The sequence shown here is derived from an EMBL/GenBank/DDBJ whole genome shotgun (WGS) entry which is preliminary data.</text>
</comment>
<dbReference type="PROSITE" id="PS50102">
    <property type="entry name" value="RRM"/>
    <property type="match status" value="2"/>
</dbReference>
<dbReference type="InterPro" id="IPR000504">
    <property type="entry name" value="RRM_dom"/>
</dbReference>
<feature type="compositionally biased region" description="Acidic residues" evidence="3">
    <location>
        <begin position="160"/>
        <end position="188"/>
    </location>
</feature>
<feature type="compositionally biased region" description="Basic and acidic residues" evidence="3">
    <location>
        <begin position="557"/>
        <end position="574"/>
    </location>
</feature>
<dbReference type="InterPro" id="IPR034221">
    <property type="entry name" value="RBM34_RRM2"/>
</dbReference>
<dbReference type="InterPro" id="IPR052462">
    <property type="entry name" value="SLIRP/GR-RBP-like"/>
</dbReference>
<reference evidence="5" key="2">
    <citation type="journal article" date="2023" name="Commun. Biol.">
        <title>Intrasexual cuticular hydrocarbon dimorphism in a wasp sheds light on hydrocarbon biosynthesis genes in Hymenoptera.</title>
        <authorList>
            <person name="Moris V.C."/>
            <person name="Podsiadlowski L."/>
            <person name="Martin S."/>
            <person name="Oeyen J.P."/>
            <person name="Donath A."/>
            <person name="Petersen M."/>
            <person name="Wilbrandt J."/>
            <person name="Misof B."/>
            <person name="Liedtke D."/>
            <person name="Thamm M."/>
            <person name="Scheiner R."/>
            <person name="Schmitt T."/>
            <person name="Niehuis O."/>
        </authorList>
    </citation>
    <scope>NUCLEOTIDE SEQUENCE</scope>
    <source>
        <strain evidence="5">GBR_01_08_01A</strain>
    </source>
</reference>
<dbReference type="EMBL" id="JAIFRP010000006">
    <property type="protein sequence ID" value="KAK2588177.1"/>
    <property type="molecule type" value="Genomic_DNA"/>
</dbReference>
<feature type="compositionally biased region" description="Basic residues" evidence="3">
    <location>
        <begin position="601"/>
        <end position="617"/>
    </location>
</feature>
<reference evidence="5" key="1">
    <citation type="submission" date="2021-08" db="EMBL/GenBank/DDBJ databases">
        <authorList>
            <person name="Misof B."/>
            <person name="Oliver O."/>
            <person name="Podsiadlowski L."/>
            <person name="Donath A."/>
            <person name="Peters R."/>
            <person name="Mayer C."/>
            <person name="Rust J."/>
            <person name="Gunkel S."/>
            <person name="Lesny P."/>
            <person name="Martin S."/>
            <person name="Oeyen J.P."/>
            <person name="Petersen M."/>
            <person name="Panagiotis P."/>
            <person name="Wilbrandt J."/>
            <person name="Tanja T."/>
        </authorList>
    </citation>
    <scope>NUCLEOTIDE SEQUENCE</scope>
    <source>
        <strain evidence="5">GBR_01_08_01A</strain>
        <tissue evidence="5">Thorax + abdomen</tissue>
    </source>
</reference>
<feature type="region of interest" description="Disordered" evidence="3">
    <location>
        <begin position="1"/>
        <end position="195"/>
    </location>
</feature>